<proteinExistence type="inferred from homology"/>
<reference evidence="6" key="1">
    <citation type="submission" date="2023-10" db="EMBL/GenBank/DDBJ databases">
        <authorList>
            <person name="Chen Y."/>
            <person name="Shah S."/>
            <person name="Dougan E. K."/>
            <person name="Thang M."/>
            <person name="Chan C."/>
        </authorList>
    </citation>
    <scope>NUCLEOTIDE SEQUENCE [LARGE SCALE GENOMIC DNA]</scope>
</reference>
<dbReference type="InterPro" id="IPR023186">
    <property type="entry name" value="IUNH"/>
</dbReference>
<dbReference type="SUPFAM" id="SSF53590">
    <property type="entry name" value="Nucleoside hydrolase"/>
    <property type="match status" value="1"/>
</dbReference>
<dbReference type="PANTHER" id="PTHR12304:SF4">
    <property type="entry name" value="URIDINE NUCLEOSIDASE"/>
    <property type="match status" value="1"/>
</dbReference>
<evidence type="ECO:0000256" key="1">
    <source>
        <dbReference type="ARBA" id="ARBA00009176"/>
    </source>
</evidence>
<feature type="region of interest" description="Disordered" evidence="4">
    <location>
        <begin position="70"/>
        <end position="120"/>
    </location>
</feature>
<keyword evidence="2" id="KW-0378">Hydrolase</keyword>
<evidence type="ECO:0000256" key="3">
    <source>
        <dbReference type="ARBA" id="ARBA00023295"/>
    </source>
</evidence>
<accession>A0ABN9WYW6</accession>
<keyword evidence="3" id="KW-0326">Glycosidase</keyword>
<evidence type="ECO:0000313" key="6">
    <source>
        <dbReference type="EMBL" id="CAK0892147.1"/>
    </source>
</evidence>
<gene>
    <name evidence="6" type="ORF">PCOR1329_LOCUS71881</name>
</gene>
<dbReference type="PANTHER" id="PTHR12304">
    <property type="entry name" value="INOSINE-URIDINE PREFERRING NUCLEOSIDE HYDROLASE"/>
    <property type="match status" value="1"/>
</dbReference>
<dbReference type="Pfam" id="PF01156">
    <property type="entry name" value="IU_nuc_hydro"/>
    <property type="match status" value="1"/>
</dbReference>
<evidence type="ECO:0000256" key="2">
    <source>
        <dbReference type="ARBA" id="ARBA00022801"/>
    </source>
</evidence>
<keyword evidence="7" id="KW-1185">Reference proteome</keyword>
<feature type="domain" description="Inosine/uridine-preferring nucleoside hydrolase" evidence="5">
    <location>
        <begin position="10"/>
        <end position="77"/>
    </location>
</feature>
<dbReference type="EMBL" id="CAUYUJ010019571">
    <property type="protein sequence ID" value="CAK0892147.1"/>
    <property type="molecule type" value="Genomic_DNA"/>
</dbReference>
<comment type="similarity">
    <text evidence="1">Belongs to the IUNH family.</text>
</comment>
<name>A0ABN9WYW6_9DINO</name>
<evidence type="ECO:0000313" key="7">
    <source>
        <dbReference type="Proteomes" id="UP001189429"/>
    </source>
</evidence>
<evidence type="ECO:0000256" key="4">
    <source>
        <dbReference type="SAM" id="MobiDB-lite"/>
    </source>
</evidence>
<dbReference type="Proteomes" id="UP001189429">
    <property type="component" value="Unassembled WGS sequence"/>
</dbReference>
<dbReference type="InterPro" id="IPR001910">
    <property type="entry name" value="Inosine/uridine_hydrolase_dom"/>
</dbReference>
<sequence>MPPKPQPRRVIIDTDPGVDDALAILFALGSSPALQVEGLTIAAGNIKNIRELGANAKLLLRLAGAEGIPVSLGRPAEEEAGVGPCEDGRGSDGGPALAGAPLPRSGRPRRRQRSLREVRG</sequence>
<dbReference type="InterPro" id="IPR036452">
    <property type="entry name" value="Ribo_hydro-like"/>
</dbReference>
<evidence type="ECO:0000259" key="5">
    <source>
        <dbReference type="Pfam" id="PF01156"/>
    </source>
</evidence>
<organism evidence="6 7">
    <name type="scientific">Prorocentrum cordatum</name>
    <dbReference type="NCBI Taxonomy" id="2364126"/>
    <lineage>
        <taxon>Eukaryota</taxon>
        <taxon>Sar</taxon>
        <taxon>Alveolata</taxon>
        <taxon>Dinophyceae</taxon>
        <taxon>Prorocentrales</taxon>
        <taxon>Prorocentraceae</taxon>
        <taxon>Prorocentrum</taxon>
    </lineage>
</organism>
<comment type="caution">
    <text evidence="6">The sequence shown here is derived from an EMBL/GenBank/DDBJ whole genome shotgun (WGS) entry which is preliminary data.</text>
</comment>
<dbReference type="Gene3D" id="3.90.245.10">
    <property type="entry name" value="Ribonucleoside hydrolase-like"/>
    <property type="match status" value="1"/>
</dbReference>
<protein>
    <recommendedName>
        <fullName evidence="5">Inosine/uridine-preferring nucleoside hydrolase domain-containing protein</fullName>
    </recommendedName>
</protein>